<feature type="region of interest" description="Disordered" evidence="1">
    <location>
        <begin position="78"/>
        <end position="116"/>
    </location>
</feature>
<organism evidence="2 3">
    <name type="scientific">Cirrhinus molitorella</name>
    <name type="common">mud carp</name>
    <dbReference type="NCBI Taxonomy" id="172907"/>
    <lineage>
        <taxon>Eukaryota</taxon>
        <taxon>Metazoa</taxon>
        <taxon>Chordata</taxon>
        <taxon>Craniata</taxon>
        <taxon>Vertebrata</taxon>
        <taxon>Euteleostomi</taxon>
        <taxon>Actinopterygii</taxon>
        <taxon>Neopterygii</taxon>
        <taxon>Teleostei</taxon>
        <taxon>Ostariophysi</taxon>
        <taxon>Cypriniformes</taxon>
        <taxon>Cyprinidae</taxon>
        <taxon>Labeoninae</taxon>
        <taxon>Labeonini</taxon>
        <taxon>Cirrhinus</taxon>
    </lineage>
</organism>
<name>A0AA88TSJ8_9TELE</name>
<feature type="compositionally biased region" description="Basic residues" evidence="1">
    <location>
        <begin position="99"/>
        <end position="116"/>
    </location>
</feature>
<protein>
    <submittedName>
        <fullName evidence="2">Uncharacterized protein</fullName>
    </submittedName>
</protein>
<gene>
    <name evidence="2" type="ORF">Q8A67_008188</name>
</gene>
<accession>A0AA88TSJ8</accession>
<dbReference type="AlphaFoldDB" id="A0AA88TSJ8"/>
<dbReference type="Proteomes" id="UP001187343">
    <property type="component" value="Unassembled WGS sequence"/>
</dbReference>
<sequence>MNRNKRKVGRPAKYRTVDDTAQMAEGTHGSRKGQDTHGVTAKIATLKAEIFLLQDECEYLSKEIAAMSSIGTAAAVPGPSELQERWDSSSSSSQSSQEKKKRKIKGEKKRSKKNRK</sequence>
<evidence type="ECO:0000256" key="1">
    <source>
        <dbReference type="SAM" id="MobiDB-lite"/>
    </source>
</evidence>
<keyword evidence="3" id="KW-1185">Reference proteome</keyword>
<reference evidence="2" key="1">
    <citation type="submission" date="2023-08" db="EMBL/GenBank/DDBJ databases">
        <title>Chromosome-level Genome Assembly of mud carp (Cirrhinus molitorella).</title>
        <authorList>
            <person name="Liu H."/>
        </authorList>
    </citation>
    <scope>NUCLEOTIDE SEQUENCE</scope>
    <source>
        <strain evidence="2">Prfri</strain>
        <tissue evidence="2">Muscle</tissue>
    </source>
</reference>
<dbReference type="EMBL" id="JAUYZG010000007">
    <property type="protein sequence ID" value="KAK2903475.1"/>
    <property type="molecule type" value="Genomic_DNA"/>
</dbReference>
<evidence type="ECO:0000313" key="2">
    <source>
        <dbReference type="EMBL" id="KAK2903475.1"/>
    </source>
</evidence>
<comment type="caution">
    <text evidence="2">The sequence shown here is derived from an EMBL/GenBank/DDBJ whole genome shotgun (WGS) entry which is preliminary data.</text>
</comment>
<feature type="compositionally biased region" description="Basic residues" evidence="1">
    <location>
        <begin position="1"/>
        <end position="13"/>
    </location>
</feature>
<proteinExistence type="predicted"/>
<feature type="region of interest" description="Disordered" evidence="1">
    <location>
        <begin position="1"/>
        <end position="37"/>
    </location>
</feature>
<evidence type="ECO:0000313" key="3">
    <source>
        <dbReference type="Proteomes" id="UP001187343"/>
    </source>
</evidence>